<gene>
    <name evidence="3" type="ORF">AYBTSS11_LOCUS6507</name>
</gene>
<evidence type="ECO:0000259" key="2">
    <source>
        <dbReference type="PROSITE" id="PS50127"/>
    </source>
</evidence>
<keyword evidence="1" id="KW-0472">Membrane</keyword>
<feature type="domain" description="UBC core" evidence="2">
    <location>
        <begin position="1"/>
        <end position="83"/>
    </location>
</feature>
<keyword evidence="1" id="KW-1133">Transmembrane helix</keyword>
<evidence type="ECO:0000256" key="1">
    <source>
        <dbReference type="SAM" id="Phobius"/>
    </source>
</evidence>
<dbReference type="InterPro" id="IPR016135">
    <property type="entry name" value="UBQ-conjugating_enzyme/RWD"/>
</dbReference>
<dbReference type="Pfam" id="PF00179">
    <property type="entry name" value="UQ_con"/>
    <property type="match status" value="1"/>
</dbReference>
<dbReference type="Gene3D" id="3.10.110.10">
    <property type="entry name" value="Ubiquitin Conjugating Enzyme"/>
    <property type="match status" value="1"/>
</dbReference>
<dbReference type="EMBL" id="OY731399">
    <property type="protein sequence ID" value="CAJ1933714.1"/>
    <property type="molecule type" value="Genomic_DNA"/>
</dbReference>
<dbReference type="Proteomes" id="UP001189624">
    <property type="component" value="Chromosome 2"/>
</dbReference>
<sequence>MESCSHHIQGHVGGPLLIDVISLFLFVVDADWLTKIMMQVLLSICSLLTDPNPDDPLMPEIAHMCKNDKIKYESTARSWTQKE</sequence>
<accession>A0AA86SAK7</accession>
<organism evidence="3 4">
    <name type="scientific">Sphenostylis stenocarpa</name>
    <dbReference type="NCBI Taxonomy" id="92480"/>
    <lineage>
        <taxon>Eukaryota</taxon>
        <taxon>Viridiplantae</taxon>
        <taxon>Streptophyta</taxon>
        <taxon>Embryophyta</taxon>
        <taxon>Tracheophyta</taxon>
        <taxon>Spermatophyta</taxon>
        <taxon>Magnoliopsida</taxon>
        <taxon>eudicotyledons</taxon>
        <taxon>Gunneridae</taxon>
        <taxon>Pentapetalae</taxon>
        <taxon>rosids</taxon>
        <taxon>fabids</taxon>
        <taxon>Fabales</taxon>
        <taxon>Fabaceae</taxon>
        <taxon>Papilionoideae</taxon>
        <taxon>50 kb inversion clade</taxon>
        <taxon>NPAAA clade</taxon>
        <taxon>indigoferoid/millettioid clade</taxon>
        <taxon>Phaseoleae</taxon>
        <taxon>Sphenostylis</taxon>
    </lineage>
</organism>
<keyword evidence="1" id="KW-0812">Transmembrane</keyword>
<evidence type="ECO:0000313" key="4">
    <source>
        <dbReference type="Proteomes" id="UP001189624"/>
    </source>
</evidence>
<reference evidence="3" key="1">
    <citation type="submission" date="2023-10" db="EMBL/GenBank/DDBJ databases">
        <authorList>
            <person name="Domelevo Entfellner J.-B."/>
        </authorList>
    </citation>
    <scope>NUCLEOTIDE SEQUENCE</scope>
</reference>
<dbReference type="InterPro" id="IPR000608">
    <property type="entry name" value="UBC"/>
</dbReference>
<protein>
    <recommendedName>
        <fullName evidence="2">UBC core domain-containing protein</fullName>
    </recommendedName>
</protein>
<dbReference type="SUPFAM" id="SSF54495">
    <property type="entry name" value="UBC-like"/>
    <property type="match status" value="1"/>
</dbReference>
<dbReference type="AlphaFoldDB" id="A0AA86SAK7"/>
<feature type="transmembrane region" description="Helical" evidence="1">
    <location>
        <begin position="12"/>
        <end position="33"/>
    </location>
</feature>
<dbReference type="PROSITE" id="PS50127">
    <property type="entry name" value="UBC_2"/>
    <property type="match status" value="1"/>
</dbReference>
<name>A0AA86SAK7_9FABA</name>
<keyword evidence="4" id="KW-1185">Reference proteome</keyword>
<dbReference type="Gramene" id="rna-AYBTSS11_LOCUS6507">
    <property type="protein sequence ID" value="CAJ1933714.1"/>
    <property type="gene ID" value="gene-AYBTSS11_LOCUS6507"/>
</dbReference>
<evidence type="ECO:0000313" key="3">
    <source>
        <dbReference type="EMBL" id="CAJ1933714.1"/>
    </source>
</evidence>
<proteinExistence type="predicted"/>